<accession>A0A9D2NK97</accession>
<dbReference type="CDD" id="cd00761">
    <property type="entry name" value="Glyco_tranf_GTA_type"/>
    <property type="match status" value="1"/>
</dbReference>
<evidence type="ECO:0000313" key="4">
    <source>
        <dbReference type="EMBL" id="HJC25791.1"/>
    </source>
</evidence>
<dbReference type="Pfam" id="PF00535">
    <property type="entry name" value="Glycos_transf_2"/>
    <property type="match status" value="1"/>
</dbReference>
<evidence type="ECO:0000259" key="3">
    <source>
        <dbReference type="Pfam" id="PF00535"/>
    </source>
</evidence>
<proteinExistence type="predicted"/>
<evidence type="ECO:0000313" key="5">
    <source>
        <dbReference type="Proteomes" id="UP000823891"/>
    </source>
</evidence>
<dbReference type="PANTHER" id="PTHR22916:SF51">
    <property type="entry name" value="GLYCOSYLTRANSFERASE EPSH-RELATED"/>
    <property type="match status" value="1"/>
</dbReference>
<reference evidence="4" key="2">
    <citation type="submission" date="2021-04" db="EMBL/GenBank/DDBJ databases">
        <authorList>
            <person name="Gilroy R."/>
        </authorList>
    </citation>
    <scope>NUCLEOTIDE SEQUENCE</scope>
    <source>
        <strain evidence="4">USAMLcec2-132</strain>
    </source>
</reference>
<reference evidence="4" key="1">
    <citation type="journal article" date="2021" name="PeerJ">
        <title>Extensive microbial diversity within the chicken gut microbiome revealed by metagenomics and culture.</title>
        <authorList>
            <person name="Gilroy R."/>
            <person name="Ravi A."/>
            <person name="Getino M."/>
            <person name="Pursley I."/>
            <person name="Horton D.L."/>
            <person name="Alikhan N.F."/>
            <person name="Baker D."/>
            <person name="Gharbi K."/>
            <person name="Hall N."/>
            <person name="Watson M."/>
            <person name="Adriaenssens E.M."/>
            <person name="Foster-Nyarko E."/>
            <person name="Jarju S."/>
            <person name="Secka A."/>
            <person name="Antonio M."/>
            <person name="Oren A."/>
            <person name="Chaudhuri R.R."/>
            <person name="La Ragione R."/>
            <person name="Hildebrand F."/>
            <person name="Pallen M.J."/>
        </authorList>
    </citation>
    <scope>NUCLEOTIDE SEQUENCE</scope>
    <source>
        <strain evidence="4">USAMLcec2-132</strain>
    </source>
</reference>
<dbReference type="Proteomes" id="UP000823891">
    <property type="component" value="Unassembled WGS sequence"/>
</dbReference>
<dbReference type="GO" id="GO:0016757">
    <property type="term" value="F:glycosyltransferase activity"/>
    <property type="evidence" value="ECO:0007669"/>
    <property type="project" value="UniProtKB-KW"/>
</dbReference>
<keyword evidence="2" id="KW-0808">Transferase</keyword>
<name>A0A9D2NK97_9FIRM</name>
<dbReference type="InterPro" id="IPR001173">
    <property type="entry name" value="Glyco_trans_2-like"/>
</dbReference>
<dbReference type="InterPro" id="IPR029044">
    <property type="entry name" value="Nucleotide-diphossugar_trans"/>
</dbReference>
<gene>
    <name evidence="4" type="ORF">H9761_19195</name>
</gene>
<evidence type="ECO:0000256" key="1">
    <source>
        <dbReference type="ARBA" id="ARBA00022676"/>
    </source>
</evidence>
<sequence length="341" mass="39652">MKLLTITVPCYNSEKYMQKCIDSLLTGGEDVEILIVDDGSTDGTAGIADEYAERYPSIVKVIHKENGGHGSGVNAGIENASGLFFKVVDSDDWVLDTAYQKVLETLRMFAGGDQVLDMLVANYVYEKEGEKRKKVIRYKHVLPENEVFTWKDVHRFHKGQYILMHSVIFRTKLLRDCGLKLPEHTFYVDNLFVYEPLPYVKNMYYLDVNFYRYYIGRADQSVNEKVMIGRIDQQLKVNRLMVDYLTSNKQFLSSHRKLRSYMINYLDIITTVSSIMLICSDTEENLEKKNELWKYIKQKDAMLFFKLRYGLLGSCTNLPGKSGRKMTVEGYKLCQRFFKFN</sequence>
<dbReference type="EMBL" id="DWWS01000072">
    <property type="protein sequence ID" value="HJC25791.1"/>
    <property type="molecule type" value="Genomic_DNA"/>
</dbReference>
<dbReference type="Gene3D" id="3.90.550.10">
    <property type="entry name" value="Spore Coat Polysaccharide Biosynthesis Protein SpsA, Chain A"/>
    <property type="match status" value="1"/>
</dbReference>
<comment type="caution">
    <text evidence="4">The sequence shown here is derived from an EMBL/GenBank/DDBJ whole genome shotgun (WGS) entry which is preliminary data.</text>
</comment>
<dbReference type="SUPFAM" id="SSF53448">
    <property type="entry name" value="Nucleotide-diphospho-sugar transferases"/>
    <property type="match status" value="1"/>
</dbReference>
<evidence type="ECO:0000256" key="2">
    <source>
        <dbReference type="ARBA" id="ARBA00022679"/>
    </source>
</evidence>
<dbReference type="AlphaFoldDB" id="A0A9D2NK97"/>
<dbReference type="PANTHER" id="PTHR22916">
    <property type="entry name" value="GLYCOSYLTRANSFERASE"/>
    <property type="match status" value="1"/>
</dbReference>
<feature type="domain" description="Glycosyltransferase 2-like" evidence="3">
    <location>
        <begin position="6"/>
        <end position="107"/>
    </location>
</feature>
<protein>
    <submittedName>
        <fullName evidence="4">Glycosyltransferase family 2 protein</fullName>
    </submittedName>
</protein>
<keyword evidence="1" id="KW-0328">Glycosyltransferase</keyword>
<organism evidence="4 5">
    <name type="scientific">Candidatus Eisenbergiella merdavium</name>
    <dbReference type="NCBI Taxonomy" id="2838551"/>
    <lineage>
        <taxon>Bacteria</taxon>
        <taxon>Bacillati</taxon>
        <taxon>Bacillota</taxon>
        <taxon>Clostridia</taxon>
        <taxon>Lachnospirales</taxon>
        <taxon>Lachnospiraceae</taxon>
        <taxon>Eisenbergiella</taxon>
    </lineage>
</organism>